<name>A0ABY4GQ01_9BACI</name>
<evidence type="ECO:0000313" key="3">
    <source>
        <dbReference type="Proteomes" id="UP000831537"/>
    </source>
</evidence>
<dbReference type="RefSeq" id="WP_244746632.1">
    <property type="nucleotide sequence ID" value="NZ_CP095071.1"/>
</dbReference>
<dbReference type="InterPro" id="IPR016181">
    <property type="entry name" value="Acyl_CoA_acyltransferase"/>
</dbReference>
<dbReference type="PIRSF" id="PIRSF021278">
    <property type="entry name" value="AcuA"/>
    <property type="match status" value="1"/>
</dbReference>
<keyword evidence="3" id="KW-1185">Reference proteome</keyword>
<evidence type="ECO:0000259" key="1">
    <source>
        <dbReference type="PROSITE" id="PS51186"/>
    </source>
</evidence>
<dbReference type="InterPro" id="IPR024699">
    <property type="entry name" value="AcuA"/>
</dbReference>
<accession>A0ABY4GQ01</accession>
<dbReference type="PROSITE" id="PS51186">
    <property type="entry name" value="GNAT"/>
    <property type="match status" value="1"/>
</dbReference>
<dbReference type="CDD" id="cd04301">
    <property type="entry name" value="NAT_SF"/>
    <property type="match status" value="1"/>
</dbReference>
<dbReference type="Proteomes" id="UP000831537">
    <property type="component" value="Chromosome"/>
</dbReference>
<dbReference type="EMBL" id="CP095071">
    <property type="protein sequence ID" value="UOQ86314.1"/>
    <property type="molecule type" value="Genomic_DNA"/>
</dbReference>
<sequence>MKHTKNYQSIKKHSRHTPIHIEGPVSKNKIAALQFHHELTSFRPPSEQWRALQEIAELPEARIIIATVQDQIIGYVTFLHPDPIERWAKYPYPDMLELGAIEIAPAYRGNKLGSLLIETSMKDEHMENYIILSTEYYWHWDLNETTLSVWDYRKIMEKMMKAGDLYPAPTNEPEIMAHPANCLMVRIGKNVPKEHIELFDKLRFLQ</sequence>
<feature type="domain" description="N-acetyltransferase" evidence="1">
    <location>
        <begin position="19"/>
        <end position="181"/>
    </location>
</feature>
<organism evidence="2 3">
    <name type="scientific">Gracilibacillus salinarum</name>
    <dbReference type="NCBI Taxonomy" id="2932255"/>
    <lineage>
        <taxon>Bacteria</taxon>
        <taxon>Bacillati</taxon>
        <taxon>Bacillota</taxon>
        <taxon>Bacilli</taxon>
        <taxon>Bacillales</taxon>
        <taxon>Bacillaceae</taxon>
        <taxon>Gracilibacillus</taxon>
    </lineage>
</organism>
<dbReference type="Pfam" id="PF00583">
    <property type="entry name" value="Acetyltransf_1"/>
    <property type="match status" value="1"/>
</dbReference>
<gene>
    <name evidence="2" type="ORF">MUN87_05340</name>
</gene>
<evidence type="ECO:0000313" key="2">
    <source>
        <dbReference type="EMBL" id="UOQ86314.1"/>
    </source>
</evidence>
<protein>
    <submittedName>
        <fullName evidence="2">GNAT family N-acetyltransferase</fullName>
    </submittedName>
</protein>
<dbReference type="Gene3D" id="3.40.630.30">
    <property type="match status" value="1"/>
</dbReference>
<dbReference type="SUPFAM" id="SSF55729">
    <property type="entry name" value="Acyl-CoA N-acyltransferases (Nat)"/>
    <property type="match status" value="1"/>
</dbReference>
<dbReference type="InterPro" id="IPR000182">
    <property type="entry name" value="GNAT_dom"/>
</dbReference>
<proteinExistence type="predicted"/>
<reference evidence="2 3" key="1">
    <citation type="submission" date="2022-04" db="EMBL/GenBank/DDBJ databases">
        <title>Gracilibacillus sp. isolated from saltern.</title>
        <authorList>
            <person name="Won M."/>
            <person name="Lee C.-M."/>
            <person name="Woen H.-Y."/>
            <person name="Kwon S.-W."/>
        </authorList>
    </citation>
    <scope>NUCLEOTIDE SEQUENCE [LARGE SCALE GENOMIC DNA]</scope>
    <source>
        <strain evidence="2 3">SSPM10-3</strain>
    </source>
</reference>